<comment type="pathway">
    <text evidence="2">Amino-acid biosynthesis; L-cysteine biosynthesis; L-cysteine from L-homocysteine and L-serine: step 2/2.</text>
</comment>
<dbReference type="GO" id="GO:0009086">
    <property type="term" value="P:methionine biosynthetic process"/>
    <property type="evidence" value="ECO:0007669"/>
    <property type="project" value="UniProtKB-ARBA"/>
</dbReference>
<evidence type="ECO:0000313" key="11">
    <source>
        <dbReference type="EMBL" id="CAD7091237.1"/>
    </source>
</evidence>
<organism evidence="11 12">
    <name type="scientific">Hermetia illucens</name>
    <name type="common">Black soldier fly</name>
    <dbReference type="NCBI Taxonomy" id="343691"/>
    <lineage>
        <taxon>Eukaryota</taxon>
        <taxon>Metazoa</taxon>
        <taxon>Ecdysozoa</taxon>
        <taxon>Arthropoda</taxon>
        <taxon>Hexapoda</taxon>
        <taxon>Insecta</taxon>
        <taxon>Pterygota</taxon>
        <taxon>Neoptera</taxon>
        <taxon>Endopterygota</taxon>
        <taxon>Diptera</taxon>
        <taxon>Brachycera</taxon>
        <taxon>Stratiomyomorpha</taxon>
        <taxon>Stratiomyidae</taxon>
        <taxon>Hermetiinae</taxon>
        <taxon>Hermetia</taxon>
    </lineage>
</organism>
<evidence type="ECO:0000256" key="1">
    <source>
        <dbReference type="ARBA" id="ARBA00001933"/>
    </source>
</evidence>
<dbReference type="OrthoDB" id="3512640at2759"/>
<name>A0A7R8V308_HERIL</name>
<dbReference type="EC" id="4.4.1.1" evidence="4"/>
<dbReference type="InterPro" id="IPR015424">
    <property type="entry name" value="PyrdxlP-dep_Trfase"/>
</dbReference>
<dbReference type="GO" id="GO:0019343">
    <property type="term" value="P:cysteine biosynthetic process via cystathionine"/>
    <property type="evidence" value="ECO:0007669"/>
    <property type="project" value="TreeGrafter"/>
</dbReference>
<dbReference type="PANTHER" id="PTHR11808">
    <property type="entry name" value="TRANS-SULFURATION ENZYME FAMILY MEMBER"/>
    <property type="match status" value="1"/>
</dbReference>
<comment type="cofactor">
    <cofactor evidence="1 9">
        <name>pyridoxal 5'-phosphate</name>
        <dbReference type="ChEBI" id="CHEBI:597326"/>
    </cofactor>
</comment>
<feature type="region of interest" description="Disordered" evidence="10">
    <location>
        <begin position="1"/>
        <end position="22"/>
    </location>
</feature>
<dbReference type="GO" id="GO:0005737">
    <property type="term" value="C:cytoplasm"/>
    <property type="evidence" value="ECO:0007669"/>
    <property type="project" value="TreeGrafter"/>
</dbReference>
<evidence type="ECO:0000256" key="3">
    <source>
        <dbReference type="ARBA" id="ARBA00009077"/>
    </source>
</evidence>
<dbReference type="InterPro" id="IPR000277">
    <property type="entry name" value="Cys/Met-Metab_PyrdxlP-dep_enz"/>
</dbReference>
<keyword evidence="6" id="KW-0028">Amino-acid biosynthesis</keyword>
<dbReference type="CDD" id="cd00614">
    <property type="entry name" value="CGS_like"/>
    <property type="match status" value="1"/>
</dbReference>
<evidence type="ECO:0000256" key="9">
    <source>
        <dbReference type="RuleBase" id="RU362118"/>
    </source>
</evidence>
<evidence type="ECO:0000256" key="2">
    <source>
        <dbReference type="ARBA" id="ARBA00005038"/>
    </source>
</evidence>
<feature type="modified residue" description="N6-(pyridoxal phosphate)lysine" evidence="8">
    <location>
        <position position="210"/>
    </location>
</feature>
<dbReference type="InterPro" id="IPR015421">
    <property type="entry name" value="PyrdxlP-dep_Trfase_major"/>
</dbReference>
<dbReference type="OMA" id="DTKMIWV"/>
<sequence>MEEAPRFRPQPKGFATKALHTGQDPGQWKSHCVVIPITMSATFEQPLPNEFGEFAYGRIGNPTRNVLEKCLADLDDGKFCVTFSSGTGAIMAAASLAKTNDHIICSGDVYGGTTHLLRNHCEQYEIGLDIVDPTDLNNLKKAMKKNTKMVLIETPSNPLMKVVDIAAVSKLLKSFNNQNIIFVVDNTFLTPYFQRPLELGADIVLYSLSKYMNGHTDVIMGAAVTNCPKLEDKLKFAQSAIGIAPSPFDCYQVNRSLKTLALRMEAHSRNSLIVARFLENHPFVERVLHPGLPSHPQHELTLKQSYGHSGMMAFYLKGNKDNTAKFMKALKLFLVAGSLGGPESLVSIPASLSHASLTAQEREKLGITDNLVRMSVGLEDTECIISDLDQALKLSQQ</sequence>
<dbReference type="AlphaFoldDB" id="A0A7R8V308"/>
<evidence type="ECO:0000256" key="7">
    <source>
        <dbReference type="ARBA" id="ARBA00029853"/>
    </source>
</evidence>
<evidence type="ECO:0000256" key="10">
    <source>
        <dbReference type="SAM" id="MobiDB-lite"/>
    </source>
</evidence>
<keyword evidence="12" id="KW-1185">Reference proteome</keyword>
<dbReference type="FunFam" id="3.40.640.10:FF:000009">
    <property type="entry name" value="Cystathionine gamma-synthase homolog"/>
    <property type="match status" value="1"/>
</dbReference>
<dbReference type="InParanoid" id="A0A7R8V308"/>
<gene>
    <name evidence="11" type="ORF">HERILL_LOCUS13663</name>
</gene>
<keyword evidence="6" id="KW-0198">Cysteine biosynthesis</keyword>
<dbReference type="PANTHER" id="PTHR11808:SF15">
    <property type="entry name" value="CYSTATHIONINE GAMMA-LYASE"/>
    <property type="match status" value="1"/>
</dbReference>
<dbReference type="SUPFAM" id="SSF53383">
    <property type="entry name" value="PLP-dependent transferases"/>
    <property type="match status" value="1"/>
</dbReference>
<dbReference type="Pfam" id="PF01053">
    <property type="entry name" value="Cys_Met_Meta_PP"/>
    <property type="match status" value="1"/>
</dbReference>
<dbReference type="GO" id="GO:0019346">
    <property type="term" value="P:transsulfuration"/>
    <property type="evidence" value="ECO:0007669"/>
    <property type="project" value="InterPro"/>
</dbReference>
<protein>
    <recommendedName>
        <fullName evidence="4">cystathionine gamma-lyase</fullName>
        <ecNumber evidence="4">4.4.1.1</ecNumber>
    </recommendedName>
    <alternativeName>
        <fullName evidence="7">Gamma-cystathionase</fullName>
    </alternativeName>
</protein>
<reference evidence="11 12" key="1">
    <citation type="submission" date="2020-11" db="EMBL/GenBank/DDBJ databases">
        <authorList>
            <person name="Wallbank WR R."/>
            <person name="Pardo Diaz C."/>
            <person name="Kozak K."/>
            <person name="Martin S."/>
            <person name="Jiggins C."/>
            <person name="Moest M."/>
            <person name="Warren A I."/>
            <person name="Generalovic N T."/>
            <person name="Byers J.R.P. K."/>
            <person name="Montejo-Kovacevich G."/>
            <person name="Yen C E."/>
        </authorList>
    </citation>
    <scope>NUCLEOTIDE SEQUENCE [LARGE SCALE GENOMIC DNA]</scope>
</reference>
<evidence type="ECO:0000313" key="12">
    <source>
        <dbReference type="Proteomes" id="UP000594454"/>
    </source>
</evidence>
<comment type="similarity">
    <text evidence="3 9">Belongs to the trans-sulfuration enzymes family.</text>
</comment>
<dbReference type="Proteomes" id="UP000594454">
    <property type="component" value="Chromosome 5"/>
</dbReference>
<dbReference type="UniPathway" id="UPA00136">
    <property type="reaction ID" value="UER00202"/>
</dbReference>
<evidence type="ECO:0000256" key="6">
    <source>
        <dbReference type="ARBA" id="ARBA00023192"/>
    </source>
</evidence>
<evidence type="ECO:0000256" key="4">
    <source>
        <dbReference type="ARBA" id="ARBA00012085"/>
    </source>
</evidence>
<dbReference type="FunFam" id="3.90.1150.10:FF:000033">
    <property type="entry name" value="Cystathionine gamma-synthase"/>
    <property type="match status" value="1"/>
</dbReference>
<dbReference type="GO" id="GO:0004123">
    <property type="term" value="F:cystathionine gamma-lyase activity"/>
    <property type="evidence" value="ECO:0007669"/>
    <property type="project" value="TreeGrafter"/>
</dbReference>
<dbReference type="PIRSF" id="PIRSF001434">
    <property type="entry name" value="CGS"/>
    <property type="match status" value="1"/>
</dbReference>
<dbReference type="InterPro" id="IPR015422">
    <property type="entry name" value="PyrdxlP-dep_Trfase_small"/>
</dbReference>
<dbReference type="GO" id="GO:0030170">
    <property type="term" value="F:pyridoxal phosphate binding"/>
    <property type="evidence" value="ECO:0007669"/>
    <property type="project" value="InterPro"/>
</dbReference>
<proteinExistence type="inferred from homology"/>
<dbReference type="Gene3D" id="3.90.1150.10">
    <property type="entry name" value="Aspartate Aminotransferase, domain 1"/>
    <property type="match status" value="1"/>
</dbReference>
<dbReference type="EMBL" id="LR899013">
    <property type="protein sequence ID" value="CAD7091237.1"/>
    <property type="molecule type" value="Genomic_DNA"/>
</dbReference>
<dbReference type="Gene3D" id="3.40.640.10">
    <property type="entry name" value="Type I PLP-dependent aspartate aminotransferase-like (Major domain)"/>
    <property type="match status" value="1"/>
</dbReference>
<evidence type="ECO:0000256" key="5">
    <source>
        <dbReference type="ARBA" id="ARBA00022898"/>
    </source>
</evidence>
<evidence type="ECO:0000256" key="8">
    <source>
        <dbReference type="PIRSR" id="PIRSR001434-2"/>
    </source>
</evidence>
<accession>A0A7R8V308</accession>
<keyword evidence="5 8" id="KW-0663">Pyridoxal phosphate</keyword>